<dbReference type="EMBL" id="VFSU01000024">
    <property type="protein sequence ID" value="TPE61040.1"/>
    <property type="molecule type" value="Genomic_DNA"/>
</dbReference>
<comment type="caution">
    <text evidence="3">The sequence shown here is derived from an EMBL/GenBank/DDBJ whole genome shotgun (WGS) entry which is preliminary data.</text>
</comment>
<dbReference type="PROSITE" id="PS00379">
    <property type="entry name" value="CDP_ALCOHOL_P_TRANSF"/>
    <property type="match status" value="1"/>
</dbReference>
<dbReference type="OrthoDB" id="7390033at2"/>
<dbReference type="Pfam" id="PF01066">
    <property type="entry name" value="CDP-OH_P_transf"/>
    <property type="match status" value="1"/>
</dbReference>
<proteinExistence type="inferred from homology"/>
<dbReference type="GO" id="GO:0008654">
    <property type="term" value="P:phospholipid biosynthetic process"/>
    <property type="evidence" value="ECO:0007669"/>
    <property type="project" value="InterPro"/>
</dbReference>
<evidence type="ECO:0000256" key="1">
    <source>
        <dbReference type="ARBA" id="ARBA00022679"/>
    </source>
</evidence>
<reference evidence="3 4" key="1">
    <citation type="submission" date="2019-06" db="EMBL/GenBank/DDBJ databases">
        <authorList>
            <person name="Lee I."/>
            <person name="Jang G.I."/>
            <person name="Hwang C.Y."/>
        </authorList>
    </citation>
    <scope>NUCLEOTIDE SEQUENCE [LARGE SCALE GENOMIC DNA]</scope>
    <source>
        <strain evidence="3 4">PAMC 28131</strain>
    </source>
</reference>
<protein>
    <submittedName>
        <fullName evidence="3">CDP-alcohol phosphatidyltransferase family protein</fullName>
    </submittedName>
</protein>
<dbReference type="InterPro" id="IPR048254">
    <property type="entry name" value="CDP_ALCOHOL_P_TRANSF_CS"/>
</dbReference>
<name>A0A501XKE2_9SPHN</name>
<dbReference type="GO" id="GO:0016020">
    <property type="term" value="C:membrane"/>
    <property type="evidence" value="ECO:0007669"/>
    <property type="project" value="InterPro"/>
</dbReference>
<dbReference type="RefSeq" id="WP_140928098.1">
    <property type="nucleotide sequence ID" value="NZ_VFSU01000024.1"/>
</dbReference>
<evidence type="ECO:0000313" key="3">
    <source>
        <dbReference type="EMBL" id="TPE61040.1"/>
    </source>
</evidence>
<organism evidence="3 4">
    <name type="scientific">Sandaracinobacter neustonicus</name>
    <dbReference type="NCBI Taxonomy" id="1715348"/>
    <lineage>
        <taxon>Bacteria</taxon>
        <taxon>Pseudomonadati</taxon>
        <taxon>Pseudomonadota</taxon>
        <taxon>Alphaproteobacteria</taxon>
        <taxon>Sphingomonadales</taxon>
        <taxon>Sphingosinicellaceae</taxon>
        <taxon>Sandaracinobacter</taxon>
    </lineage>
</organism>
<keyword evidence="1 2" id="KW-0808">Transferase</keyword>
<dbReference type="InterPro" id="IPR000462">
    <property type="entry name" value="CDP-OH_P_trans"/>
</dbReference>
<dbReference type="AlphaFoldDB" id="A0A501XKE2"/>
<dbReference type="Proteomes" id="UP000319897">
    <property type="component" value="Unassembled WGS sequence"/>
</dbReference>
<sequence length="276" mass="30102">MIGDDRRTPPRNRDDSQSLADSRLSRALLPGAIRLGLHPNLVTLAGLGFGLCAGAAFTRWADPRFATLGFGLLLCWLVMDGLDGQLARATGKSSDIGRLLDGLADYAAFVATYLALVLTHPRPLLATGLAAAAGVAHALQAQFYEGERATYVRRLRGQFEAVVRPETGGPFERFYNRAEALLANRTRPFDQALAATPPEQRQAMLQQWQPRAAETLRLMSPLSADGRVIVIWLALLIGEPICYWLWEIAGLSLLALAANARLRQAESTRTDVAVRD</sequence>
<accession>A0A501XKE2</accession>
<evidence type="ECO:0000256" key="2">
    <source>
        <dbReference type="RuleBase" id="RU003750"/>
    </source>
</evidence>
<dbReference type="GO" id="GO:0016780">
    <property type="term" value="F:phosphotransferase activity, for other substituted phosphate groups"/>
    <property type="evidence" value="ECO:0007669"/>
    <property type="project" value="InterPro"/>
</dbReference>
<evidence type="ECO:0000313" key="4">
    <source>
        <dbReference type="Proteomes" id="UP000319897"/>
    </source>
</evidence>
<comment type="similarity">
    <text evidence="2">Belongs to the CDP-alcohol phosphatidyltransferase class-I family.</text>
</comment>
<dbReference type="Gene3D" id="1.20.120.1760">
    <property type="match status" value="1"/>
</dbReference>
<gene>
    <name evidence="3" type="ORF">FJQ54_09045</name>
</gene>
<keyword evidence="4" id="KW-1185">Reference proteome</keyword>
<dbReference type="InterPro" id="IPR043130">
    <property type="entry name" value="CDP-OH_PTrfase_TM_dom"/>
</dbReference>